<dbReference type="InterPro" id="IPR023368">
    <property type="entry name" value="UPF0066_cons_site"/>
</dbReference>
<feature type="region of interest" description="Disordered" evidence="3">
    <location>
        <begin position="1"/>
        <end position="38"/>
    </location>
</feature>
<dbReference type="CDD" id="cd09281">
    <property type="entry name" value="UPF0066"/>
    <property type="match status" value="1"/>
</dbReference>
<dbReference type="GO" id="GO:0008168">
    <property type="term" value="F:methyltransferase activity"/>
    <property type="evidence" value="ECO:0007669"/>
    <property type="project" value="UniProtKB-KW"/>
</dbReference>
<dbReference type="OrthoDB" id="9804309at2"/>
<gene>
    <name evidence="5" type="ORF">SAMN05216267_101476</name>
</gene>
<keyword evidence="5" id="KW-0489">Methyltransferase</keyword>
<dbReference type="InterPro" id="IPR040372">
    <property type="entry name" value="YaeB-like"/>
</dbReference>
<dbReference type="PROSITE" id="PS01318">
    <property type="entry name" value="TSAA_1"/>
    <property type="match status" value="1"/>
</dbReference>
<name>A0A1H8KWS3_9ACTN</name>
<feature type="compositionally biased region" description="Basic and acidic residues" evidence="3">
    <location>
        <begin position="24"/>
        <end position="37"/>
    </location>
</feature>
<dbReference type="PROSITE" id="PS51668">
    <property type="entry name" value="TSAA_2"/>
    <property type="match status" value="1"/>
</dbReference>
<evidence type="ECO:0000313" key="5">
    <source>
        <dbReference type="EMBL" id="SEN97036.1"/>
    </source>
</evidence>
<organism evidence="5 6">
    <name type="scientific">Actinacidiphila rubida</name>
    <dbReference type="NCBI Taxonomy" id="310780"/>
    <lineage>
        <taxon>Bacteria</taxon>
        <taxon>Bacillati</taxon>
        <taxon>Actinomycetota</taxon>
        <taxon>Actinomycetes</taxon>
        <taxon>Kitasatosporales</taxon>
        <taxon>Streptomycetaceae</taxon>
        <taxon>Actinacidiphila</taxon>
    </lineage>
</organism>
<evidence type="ECO:0000256" key="3">
    <source>
        <dbReference type="SAM" id="MobiDB-lite"/>
    </source>
</evidence>
<dbReference type="InterPro" id="IPR023370">
    <property type="entry name" value="TrmO-like_N"/>
</dbReference>
<keyword evidence="5" id="KW-0808">Transferase</keyword>
<dbReference type="PANTHER" id="PTHR12818">
    <property type="entry name" value="TRNA (ADENINE(37)-N6)-METHYLTRANSFERASE"/>
    <property type="match status" value="1"/>
</dbReference>
<dbReference type="InterPro" id="IPR036414">
    <property type="entry name" value="YaeB_N_sf"/>
</dbReference>
<reference evidence="5 6" key="1">
    <citation type="submission" date="2016-10" db="EMBL/GenBank/DDBJ databases">
        <authorList>
            <person name="de Groot N.N."/>
        </authorList>
    </citation>
    <scope>NUCLEOTIDE SEQUENCE [LARGE SCALE GENOMIC DNA]</scope>
    <source>
        <strain evidence="5 6">CGMCC 4.2026</strain>
    </source>
</reference>
<sequence>MTAEHTQEPPGTSFPVVPVGHVESPLRDQADAPRQGDEGAPEAWLVFADAYRPALRDVAEGSDVLLLTWLDRADRTRLTVHPRGDAARPEQGVFSTRSPDRPNPIGLHRVRVLAVDPGGTRLRVSGLEALDGTPLLDVKPVLGGIAER</sequence>
<dbReference type="Pfam" id="PF01980">
    <property type="entry name" value="TrmO_N"/>
    <property type="match status" value="1"/>
</dbReference>
<feature type="region of interest" description="Disordered" evidence="3">
    <location>
        <begin position="80"/>
        <end position="102"/>
    </location>
</feature>
<dbReference type="PANTHER" id="PTHR12818:SF0">
    <property type="entry name" value="TRNA (ADENINE(37)-N6)-METHYLTRANSFERASE"/>
    <property type="match status" value="1"/>
</dbReference>
<feature type="domain" description="TsaA-like" evidence="4">
    <location>
        <begin position="16"/>
        <end position="148"/>
    </location>
</feature>
<evidence type="ECO:0000256" key="1">
    <source>
        <dbReference type="ARBA" id="ARBA00022691"/>
    </source>
</evidence>
<dbReference type="RefSeq" id="WP_069466434.1">
    <property type="nucleotide sequence ID" value="NZ_FODD01000014.1"/>
</dbReference>
<evidence type="ECO:0000256" key="2">
    <source>
        <dbReference type="ARBA" id="ARBA00033753"/>
    </source>
</evidence>
<keyword evidence="1" id="KW-0949">S-adenosyl-L-methionine</keyword>
<dbReference type="Gene3D" id="2.40.30.70">
    <property type="entry name" value="YaeB-like"/>
    <property type="match status" value="1"/>
</dbReference>
<proteinExistence type="inferred from homology"/>
<dbReference type="Proteomes" id="UP000181951">
    <property type="component" value="Unassembled WGS sequence"/>
</dbReference>
<keyword evidence="6" id="KW-1185">Reference proteome</keyword>
<comment type="similarity">
    <text evidence="2">Belongs to the tRNA methyltransferase O family.</text>
</comment>
<dbReference type="AlphaFoldDB" id="A0A1H8KWS3"/>
<dbReference type="EMBL" id="FODD01000014">
    <property type="protein sequence ID" value="SEN97036.1"/>
    <property type="molecule type" value="Genomic_DNA"/>
</dbReference>
<accession>A0A1H8KWS3</accession>
<dbReference type="InterPro" id="IPR036413">
    <property type="entry name" value="YaeB-like_sf"/>
</dbReference>
<evidence type="ECO:0000259" key="4">
    <source>
        <dbReference type="PROSITE" id="PS51668"/>
    </source>
</evidence>
<evidence type="ECO:0000313" key="6">
    <source>
        <dbReference type="Proteomes" id="UP000181951"/>
    </source>
</evidence>
<dbReference type="STRING" id="310780.SAMN05216267_101476"/>
<protein>
    <submittedName>
        <fullName evidence="5">tRNA-Thr(GGU) m(6)t(6)A37 methyltransferase TsaA</fullName>
    </submittedName>
</protein>
<dbReference type="SUPFAM" id="SSF118196">
    <property type="entry name" value="YaeB-like"/>
    <property type="match status" value="1"/>
</dbReference>
<dbReference type="NCBIfam" id="TIGR00104">
    <property type="entry name" value="tRNA_TsaA"/>
    <property type="match status" value="1"/>
</dbReference>
<dbReference type="GO" id="GO:0032259">
    <property type="term" value="P:methylation"/>
    <property type="evidence" value="ECO:0007669"/>
    <property type="project" value="UniProtKB-KW"/>
</dbReference>